<comment type="similarity">
    <text evidence="1 4">Belongs to the glycosyl hydrolase 5 (cellulase A) family.</text>
</comment>
<organism evidence="6 7">
    <name type="scientific">Phycomyces blakesleeanus</name>
    <dbReference type="NCBI Taxonomy" id="4837"/>
    <lineage>
        <taxon>Eukaryota</taxon>
        <taxon>Fungi</taxon>
        <taxon>Fungi incertae sedis</taxon>
        <taxon>Mucoromycota</taxon>
        <taxon>Mucoromycotina</taxon>
        <taxon>Mucoromycetes</taxon>
        <taxon>Mucorales</taxon>
        <taxon>Phycomycetaceae</taxon>
        <taxon>Phycomyces</taxon>
    </lineage>
</organism>
<keyword evidence="2 4" id="KW-0378">Hydrolase</keyword>
<dbReference type="Proteomes" id="UP001448207">
    <property type="component" value="Unassembled WGS sequence"/>
</dbReference>
<name>A0ABR3B7H7_PHYBL</name>
<dbReference type="PANTHER" id="PTHR31297">
    <property type="entry name" value="GLUCAN ENDO-1,6-BETA-GLUCOSIDASE B"/>
    <property type="match status" value="1"/>
</dbReference>
<evidence type="ECO:0000256" key="4">
    <source>
        <dbReference type="RuleBase" id="RU361153"/>
    </source>
</evidence>
<dbReference type="EMBL" id="JBCLYO010000003">
    <property type="protein sequence ID" value="KAL0091907.1"/>
    <property type="molecule type" value="Genomic_DNA"/>
</dbReference>
<dbReference type="InterPro" id="IPR050386">
    <property type="entry name" value="Glycosyl_hydrolase_5"/>
</dbReference>
<dbReference type="Pfam" id="PF00150">
    <property type="entry name" value="Cellulase"/>
    <property type="match status" value="1"/>
</dbReference>
<dbReference type="PROSITE" id="PS00659">
    <property type="entry name" value="GLYCOSYL_HYDROL_F5"/>
    <property type="match status" value="1"/>
</dbReference>
<reference evidence="6 7" key="1">
    <citation type="submission" date="2024-04" db="EMBL/GenBank/DDBJ databases">
        <title>Symmetric and asymmetric DNA N6-adenine methylation regulates different biological responses in Mucorales.</title>
        <authorList>
            <consortium name="Lawrence Berkeley National Laboratory"/>
            <person name="Lax C."/>
            <person name="Mondo S.J."/>
            <person name="Osorio-Concepcion M."/>
            <person name="Muszewska A."/>
            <person name="Corrochano-Luque M."/>
            <person name="Gutierrez G."/>
            <person name="Riley R."/>
            <person name="Lipzen A."/>
            <person name="Guo J."/>
            <person name="Hundley H."/>
            <person name="Amirebrahimi M."/>
            <person name="Ng V."/>
            <person name="Lorenzo-Gutierrez D."/>
            <person name="Binder U."/>
            <person name="Yang J."/>
            <person name="Song Y."/>
            <person name="Canovas D."/>
            <person name="Navarro E."/>
            <person name="Freitag M."/>
            <person name="Gabaldon T."/>
            <person name="Grigoriev I.V."/>
            <person name="Corrochano L.M."/>
            <person name="Nicolas F.E."/>
            <person name="Garre V."/>
        </authorList>
    </citation>
    <scope>NUCLEOTIDE SEQUENCE [LARGE SCALE GENOMIC DNA]</scope>
    <source>
        <strain evidence="6 7">L51</strain>
    </source>
</reference>
<proteinExistence type="inferred from homology"/>
<dbReference type="PANTHER" id="PTHR31297:SF43">
    <property type="entry name" value="GLUCAN 1,3-BETA-GLUCOSIDASE 3"/>
    <property type="match status" value="1"/>
</dbReference>
<feature type="domain" description="Glycoside hydrolase family 5" evidence="5">
    <location>
        <begin position="101"/>
        <end position="375"/>
    </location>
</feature>
<dbReference type="SUPFAM" id="SSF51445">
    <property type="entry name" value="(Trans)glycosidases"/>
    <property type="match status" value="1"/>
</dbReference>
<dbReference type="Gene3D" id="3.20.20.80">
    <property type="entry name" value="Glycosidases"/>
    <property type="match status" value="1"/>
</dbReference>
<evidence type="ECO:0000313" key="7">
    <source>
        <dbReference type="Proteomes" id="UP001448207"/>
    </source>
</evidence>
<dbReference type="GO" id="GO:0016787">
    <property type="term" value="F:hydrolase activity"/>
    <property type="evidence" value="ECO:0007669"/>
    <property type="project" value="UniProtKB-KW"/>
</dbReference>
<evidence type="ECO:0000313" key="6">
    <source>
        <dbReference type="EMBL" id="KAL0091907.1"/>
    </source>
</evidence>
<evidence type="ECO:0000256" key="2">
    <source>
        <dbReference type="ARBA" id="ARBA00022801"/>
    </source>
</evidence>
<sequence>MGLHSLFKLLKKPNDTSSSTCLPLSTNIPSPPTFDPFDPAVAQVYRYRRQIGVNLGCVFILERWLCPLKLCQQVPAAKGWESEHDFLKSCSSPQEARRILEDHWETYVTQDDMAILASKGINTIRLPIGYWIVQRSLLVPPFASFEGVYDSAWNWFLRTIHMAAQYGIGVLVDLHGAPGGQNSDTHCGVSTGRAEFFTNPHYQEVTLEVLCTLAHTLVKINNVVGLELLNEPTDHPSLEQFYERALTKLSYPDTIGLPLYISDCWNPDGKYTQWLQSRLQLIVMDTHQYFCHTPRDHARSALQHTQDLKTLVRDRVGRARDQLAGCLVVGEWSVVLNHQSIPAHENDANVMRDFGKAELQVWDQVSAGNFYWNYRAGNDTWFWSFVYCQEHQILASGSVDTSQCSLDLNRLSGLKQGWLDEAFENHRDYWTGQPGGVSQQVIECFGLFQDGYRIGFDVAQRFVNQNQSQIGFVQPLLEIYKDQSGLDLLAAQVWQFDHGFLQAIDKVWQSQIK</sequence>
<dbReference type="InterPro" id="IPR001547">
    <property type="entry name" value="Glyco_hydro_5"/>
</dbReference>
<keyword evidence="3 4" id="KW-0326">Glycosidase</keyword>
<accession>A0ABR3B7H7</accession>
<evidence type="ECO:0000256" key="1">
    <source>
        <dbReference type="ARBA" id="ARBA00005641"/>
    </source>
</evidence>
<keyword evidence="7" id="KW-1185">Reference proteome</keyword>
<gene>
    <name evidence="6" type="ORF">J3Q64DRAFT_1674070</name>
</gene>
<dbReference type="InterPro" id="IPR017853">
    <property type="entry name" value="GH"/>
</dbReference>
<comment type="caution">
    <text evidence="6">The sequence shown here is derived from an EMBL/GenBank/DDBJ whole genome shotgun (WGS) entry which is preliminary data.</text>
</comment>
<dbReference type="InterPro" id="IPR018087">
    <property type="entry name" value="Glyco_hydro_5_CS"/>
</dbReference>
<protein>
    <submittedName>
        <fullName evidence="6">Glycoside hydrolase superfamily</fullName>
    </submittedName>
</protein>
<evidence type="ECO:0000256" key="3">
    <source>
        <dbReference type="ARBA" id="ARBA00023295"/>
    </source>
</evidence>
<evidence type="ECO:0000259" key="5">
    <source>
        <dbReference type="Pfam" id="PF00150"/>
    </source>
</evidence>